<evidence type="ECO:0000256" key="4">
    <source>
        <dbReference type="ARBA" id="ARBA00022827"/>
    </source>
</evidence>
<evidence type="ECO:0000313" key="9">
    <source>
        <dbReference type="Proteomes" id="UP001057877"/>
    </source>
</evidence>
<dbReference type="InterPro" id="IPR036188">
    <property type="entry name" value="FAD/NAD-bd_sf"/>
</dbReference>
<keyword evidence="9" id="KW-1185">Reference proteome</keyword>
<dbReference type="PANTHER" id="PTHR42784:SF1">
    <property type="entry name" value="PYRANOSE 2-OXIDASE"/>
    <property type="match status" value="1"/>
</dbReference>
<reference evidence="8" key="1">
    <citation type="submission" date="2022-01" db="EMBL/GenBank/DDBJ databases">
        <title>Paenibacillus spongiae sp. nov., isolated from marine sponge.</title>
        <authorList>
            <person name="Li Z."/>
            <person name="Zhang M."/>
        </authorList>
    </citation>
    <scope>NUCLEOTIDE SEQUENCE</scope>
    <source>
        <strain evidence="8">PHS-Z3</strain>
    </source>
</reference>
<dbReference type="RefSeq" id="WP_258388675.1">
    <property type="nucleotide sequence ID" value="NZ_CP091430.1"/>
</dbReference>
<feature type="domain" description="Glucose-methanol-choline oxidoreductase C-terminal" evidence="7">
    <location>
        <begin position="409"/>
        <end position="530"/>
    </location>
</feature>
<feature type="domain" description="Glucose-methanol-choline oxidoreductase N-terminal" evidence="6">
    <location>
        <begin position="163"/>
        <end position="338"/>
    </location>
</feature>
<evidence type="ECO:0000256" key="5">
    <source>
        <dbReference type="ARBA" id="ARBA00023002"/>
    </source>
</evidence>
<evidence type="ECO:0000259" key="7">
    <source>
        <dbReference type="Pfam" id="PF05199"/>
    </source>
</evidence>
<dbReference type="Proteomes" id="UP001057877">
    <property type="component" value="Chromosome"/>
</dbReference>
<dbReference type="SUPFAM" id="SSF54373">
    <property type="entry name" value="FAD-linked reductases, C-terminal domain"/>
    <property type="match status" value="1"/>
</dbReference>
<dbReference type="Pfam" id="PF05199">
    <property type="entry name" value="GMC_oxred_C"/>
    <property type="match status" value="1"/>
</dbReference>
<proteinExistence type="inferred from homology"/>
<evidence type="ECO:0000259" key="6">
    <source>
        <dbReference type="Pfam" id="PF00732"/>
    </source>
</evidence>
<dbReference type="SUPFAM" id="SSF51905">
    <property type="entry name" value="FAD/NAD(P)-binding domain"/>
    <property type="match status" value="1"/>
</dbReference>
<organism evidence="8 9">
    <name type="scientific">Paenibacillus spongiae</name>
    <dbReference type="NCBI Taxonomy" id="2909671"/>
    <lineage>
        <taxon>Bacteria</taxon>
        <taxon>Bacillati</taxon>
        <taxon>Bacillota</taxon>
        <taxon>Bacilli</taxon>
        <taxon>Bacillales</taxon>
        <taxon>Paenibacillaceae</taxon>
        <taxon>Paenibacillus</taxon>
    </lineage>
</organism>
<dbReference type="Pfam" id="PF00732">
    <property type="entry name" value="GMC_oxred_N"/>
    <property type="match status" value="1"/>
</dbReference>
<evidence type="ECO:0000256" key="2">
    <source>
        <dbReference type="ARBA" id="ARBA00010790"/>
    </source>
</evidence>
<comment type="cofactor">
    <cofactor evidence="1">
        <name>FAD</name>
        <dbReference type="ChEBI" id="CHEBI:57692"/>
    </cofactor>
</comment>
<dbReference type="InterPro" id="IPR051473">
    <property type="entry name" value="P2Ox-like"/>
</dbReference>
<dbReference type="EMBL" id="CP091430">
    <property type="protein sequence ID" value="UVI32625.1"/>
    <property type="molecule type" value="Genomic_DNA"/>
</dbReference>
<dbReference type="Gene3D" id="3.50.50.60">
    <property type="entry name" value="FAD/NAD(P)-binding domain"/>
    <property type="match status" value="2"/>
</dbReference>
<sequence>MRIFIAHDTDTLRTVARQCNVELESLISLNPYIDHPDSNIAGMSIKLPDLAAAADNRTNVPSCPPASLDFNEQWIPLTTLEEMERTDYDVLIVGSGAGGGAVLWRLAEQLGTTGTRIAVLERGGLLLPTHAQNIATMDIERVEKYFHTVSKSPPGYHSSQTFALGGRTLFWTVACPRMPVSEIAGWPVTLKEMDFYYNLAEKAMNVTQNFTKSASITQILLRRLQMNGFSDAIDEPQAMNLEPASQYGVINSNAFFSSIVFFAQALNRPFDLAVNARVVQVLTEKGRAVGVKVMSPDKKSYFIKAKNVVLAASTFGTPQILLNSEIEGRAIGHYLINHSRVMGTAILNRSEFPEVLGPLRILVPGNDRPYQIQILGPGPYYWVQYKVQPLQEKWEILLAASGKVEAKYDNKVSLDPVKRDAYGLPELQVDFSFSELDKAVIQIMGEGMQQAASAMNTPLISRDGQPPLCLVEPGLENHDMGTCRMGEDPFTSATNQYGQIHGIQGLYVADNSVIPTSGTANPTLTCVALAIRTADYIVQQLK</sequence>
<comment type="similarity">
    <text evidence="2">Belongs to the GMC oxidoreductase family.</text>
</comment>
<evidence type="ECO:0000313" key="8">
    <source>
        <dbReference type="EMBL" id="UVI32625.1"/>
    </source>
</evidence>
<name>A0ABY5SJD8_9BACL</name>
<keyword evidence="4" id="KW-0274">FAD</keyword>
<dbReference type="InterPro" id="IPR000172">
    <property type="entry name" value="GMC_OxRdtase_N"/>
</dbReference>
<accession>A0ABY5SJD8</accession>
<evidence type="ECO:0000256" key="3">
    <source>
        <dbReference type="ARBA" id="ARBA00022630"/>
    </source>
</evidence>
<dbReference type="PANTHER" id="PTHR42784">
    <property type="entry name" value="PYRANOSE 2-OXIDASE"/>
    <property type="match status" value="1"/>
</dbReference>
<protein>
    <submittedName>
        <fullName evidence="8">GMC family oxidoreductase</fullName>
    </submittedName>
</protein>
<keyword evidence="5" id="KW-0560">Oxidoreductase</keyword>
<dbReference type="InterPro" id="IPR007867">
    <property type="entry name" value="GMC_OxRtase_C"/>
</dbReference>
<gene>
    <name evidence="8" type="ORF">L1F29_12705</name>
</gene>
<keyword evidence="3" id="KW-0285">Flavoprotein</keyword>
<evidence type="ECO:0000256" key="1">
    <source>
        <dbReference type="ARBA" id="ARBA00001974"/>
    </source>
</evidence>